<comment type="catalytic activity">
    <reaction evidence="7 15">
        <text>N-terminal L-lysyl-[protein] + L-leucyl-tRNA(Leu) = N-terminal L-leucyl-L-lysyl-[protein] + tRNA(Leu) + H(+)</text>
        <dbReference type="Rhea" id="RHEA:12340"/>
        <dbReference type="Rhea" id="RHEA-COMP:9613"/>
        <dbReference type="Rhea" id="RHEA-COMP:9622"/>
        <dbReference type="Rhea" id="RHEA-COMP:12670"/>
        <dbReference type="Rhea" id="RHEA-COMP:12671"/>
        <dbReference type="ChEBI" id="CHEBI:15378"/>
        <dbReference type="ChEBI" id="CHEBI:65249"/>
        <dbReference type="ChEBI" id="CHEBI:78442"/>
        <dbReference type="ChEBI" id="CHEBI:78494"/>
        <dbReference type="ChEBI" id="CHEBI:133043"/>
        <dbReference type="EC" id="2.3.2.6"/>
    </reaction>
</comment>
<evidence type="ECO:0000256" key="6">
    <source>
        <dbReference type="ARBA" id="ARBA00050652"/>
    </source>
</evidence>
<protein>
    <recommendedName>
        <fullName evidence="11 15">Leucyl/phenylalanyl-tRNA--protein transferase</fullName>
        <ecNumber evidence="10 15">2.3.2.6</ecNumber>
    </recommendedName>
    <alternativeName>
        <fullName evidence="12 15">L/F-transferase</fullName>
    </alternativeName>
    <alternativeName>
        <fullName evidence="13 15">Leucyltransferase</fullName>
    </alternativeName>
    <alternativeName>
        <fullName evidence="14 15">Phenyalanyltransferase</fullName>
    </alternativeName>
</protein>
<comment type="catalytic activity">
    <reaction evidence="6 15">
        <text>N-terminal L-arginyl-[protein] + L-leucyl-tRNA(Leu) = N-terminal L-leucyl-L-arginyl-[protein] + tRNA(Leu) + H(+)</text>
        <dbReference type="Rhea" id="RHEA:50416"/>
        <dbReference type="Rhea" id="RHEA-COMP:9613"/>
        <dbReference type="Rhea" id="RHEA-COMP:9622"/>
        <dbReference type="Rhea" id="RHEA-COMP:12672"/>
        <dbReference type="Rhea" id="RHEA-COMP:12673"/>
        <dbReference type="ChEBI" id="CHEBI:15378"/>
        <dbReference type="ChEBI" id="CHEBI:64719"/>
        <dbReference type="ChEBI" id="CHEBI:78442"/>
        <dbReference type="ChEBI" id="CHEBI:78494"/>
        <dbReference type="ChEBI" id="CHEBI:133044"/>
        <dbReference type="EC" id="2.3.2.6"/>
    </reaction>
</comment>
<organism evidence="16 17">
    <name type="scientific">Sedimenticola selenatireducens</name>
    <dbReference type="NCBI Taxonomy" id="191960"/>
    <lineage>
        <taxon>Bacteria</taxon>
        <taxon>Pseudomonadati</taxon>
        <taxon>Pseudomonadota</taxon>
        <taxon>Gammaproteobacteria</taxon>
        <taxon>Chromatiales</taxon>
        <taxon>Sedimenticolaceae</taxon>
        <taxon>Sedimenticola</taxon>
    </lineage>
</organism>
<evidence type="ECO:0000256" key="12">
    <source>
        <dbReference type="ARBA" id="ARBA00077136"/>
    </source>
</evidence>
<keyword evidence="3 15" id="KW-0808">Transferase</keyword>
<dbReference type="EC" id="2.3.2.6" evidence="10 15"/>
<dbReference type="FunFam" id="3.30.70.3550:FF:000001">
    <property type="entry name" value="Leucyl/phenylalanyl-tRNA--protein transferase"/>
    <property type="match status" value="1"/>
</dbReference>
<dbReference type="STRING" id="1111735.GCA_000428045_02351"/>
<evidence type="ECO:0000256" key="14">
    <source>
        <dbReference type="ARBA" id="ARBA00083640"/>
    </source>
</evidence>
<dbReference type="Pfam" id="PF03588">
    <property type="entry name" value="Leu_Phe_trans"/>
    <property type="match status" value="1"/>
</dbReference>
<evidence type="ECO:0000256" key="3">
    <source>
        <dbReference type="ARBA" id="ARBA00022679"/>
    </source>
</evidence>
<dbReference type="SUPFAM" id="SSF55729">
    <property type="entry name" value="Acyl-CoA N-acyltransferases (Nat)"/>
    <property type="match status" value="1"/>
</dbReference>
<dbReference type="HAMAP" id="MF_00688">
    <property type="entry name" value="Leu_Phe_trans"/>
    <property type="match status" value="1"/>
</dbReference>
<dbReference type="InterPro" id="IPR004616">
    <property type="entry name" value="Leu/Phe-tRNA_Trfase"/>
</dbReference>
<gene>
    <name evidence="15" type="primary">aat</name>
    <name evidence="16" type="ORF">C0630_05990</name>
</gene>
<sequence>MISLLYPDNPEEHFPPVENAEQEPYGLLAVGGDLSPTRLLNAYRHGIFPWYSSEQPILWWAPDPRTVLFPESIKISRSLAKTLRNRNYQFTFDTAFSEVINACAMPQPGREETWITEEMKQAYIQLHQLGFAHSAEIRENNRLVGGLYGIAIGRVFFGESMFSLERDASKIALVHLAHSLADKEFGLIDCQVYTSHLISLGAEEIERRHFCDLLQRFCNQPGFIVSWTEGIDES</sequence>
<evidence type="ECO:0000256" key="2">
    <source>
        <dbReference type="ARBA" id="ARBA00022490"/>
    </source>
</evidence>
<dbReference type="NCBIfam" id="TIGR00667">
    <property type="entry name" value="aat"/>
    <property type="match status" value="1"/>
</dbReference>
<dbReference type="PANTHER" id="PTHR30098">
    <property type="entry name" value="LEUCYL/PHENYLALANYL-TRNA--PROTEIN TRANSFERASE"/>
    <property type="match status" value="1"/>
</dbReference>
<comment type="subcellular location">
    <subcellularLocation>
        <location evidence="1 15">Cytoplasm</location>
    </subcellularLocation>
</comment>
<reference evidence="16 17" key="1">
    <citation type="submission" date="2017-11" db="EMBL/GenBank/DDBJ databases">
        <title>Genome-resolved metagenomics identifies genetic mobility, metabolic interactions, and unexpected diversity in perchlorate-reducing communities.</title>
        <authorList>
            <person name="Barnum T.P."/>
            <person name="Figueroa I.A."/>
            <person name="Carlstrom C.I."/>
            <person name="Lucas L.N."/>
            <person name="Engelbrektson A.L."/>
            <person name="Coates J.D."/>
        </authorList>
    </citation>
    <scope>NUCLEOTIDE SEQUENCE [LARGE SCALE GENOMIC DNA]</scope>
    <source>
        <strain evidence="16">BM301</strain>
    </source>
</reference>
<dbReference type="EMBL" id="PKUN01000005">
    <property type="protein sequence ID" value="PLX62397.1"/>
    <property type="molecule type" value="Genomic_DNA"/>
</dbReference>
<name>A0A2N6CYG6_9GAMM</name>
<evidence type="ECO:0000256" key="11">
    <source>
        <dbReference type="ARBA" id="ARBA00074372"/>
    </source>
</evidence>
<evidence type="ECO:0000256" key="9">
    <source>
        <dbReference type="ARBA" id="ARBA00061535"/>
    </source>
</evidence>
<evidence type="ECO:0000256" key="1">
    <source>
        <dbReference type="ARBA" id="ARBA00004496"/>
    </source>
</evidence>
<keyword evidence="2 15" id="KW-0963">Cytoplasm</keyword>
<dbReference type="PANTHER" id="PTHR30098:SF2">
    <property type="entry name" value="LEUCYL_PHENYLALANYL-TRNA--PROTEIN TRANSFERASE"/>
    <property type="match status" value="1"/>
</dbReference>
<dbReference type="RefSeq" id="WP_273438315.1">
    <property type="nucleotide sequence ID" value="NZ_PKUN01000005.1"/>
</dbReference>
<dbReference type="GO" id="GO:0008914">
    <property type="term" value="F:leucyl-tRNA--protein transferase activity"/>
    <property type="evidence" value="ECO:0007669"/>
    <property type="project" value="UniProtKB-UniRule"/>
</dbReference>
<evidence type="ECO:0000256" key="4">
    <source>
        <dbReference type="ARBA" id="ARBA00023315"/>
    </source>
</evidence>
<dbReference type="GO" id="GO:0005737">
    <property type="term" value="C:cytoplasm"/>
    <property type="evidence" value="ECO:0007669"/>
    <property type="project" value="UniProtKB-SubCell"/>
</dbReference>
<dbReference type="GO" id="GO:0030163">
    <property type="term" value="P:protein catabolic process"/>
    <property type="evidence" value="ECO:0007669"/>
    <property type="project" value="UniProtKB-UniRule"/>
</dbReference>
<evidence type="ECO:0000256" key="8">
    <source>
        <dbReference type="ARBA" id="ARBA00054043"/>
    </source>
</evidence>
<dbReference type="InterPro" id="IPR016181">
    <property type="entry name" value="Acyl_CoA_acyltransferase"/>
</dbReference>
<dbReference type="InterPro" id="IPR042203">
    <property type="entry name" value="Leu/Phe-tRNA_Trfase_C"/>
</dbReference>
<dbReference type="FunFam" id="3.40.630.70:FF:000001">
    <property type="entry name" value="Leucyl/phenylalanyl-tRNA--protein transferase"/>
    <property type="match status" value="1"/>
</dbReference>
<evidence type="ECO:0000256" key="7">
    <source>
        <dbReference type="ARBA" id="ARBA00051538"/>
    </source>
</evidence>
<evidence type="ECO:0000313" key="16">
    <source>
        <dbReference type="EMBL" id="PLX62397.1"/>
    </source>
</evidence>
<dbReference type="AlphaFoldDB" id="A0A2N6CYG6"/>
<accession>A0A2N6CYG6</accession>
<comment type="function">
    <text evidence="8 15">Functions in the N-end rule pathway of protein degradation where it conjugates Leu, Phe and, less efficiently, Met from aminoacyl-tRNAs to the N-termini of proteins containing an N-terminal arginine or lysine.</text>
</comment>
<dbReference type="Gene3D" id="3.40.630.70">
    <property type="entry name" value="Leucyl/phenylalanyl-tRNA-protein transferase, C-terminal domain"/>
    <property type="match status" value="1"/>
</dbReference>
<comment type="catalytic activity">
    <reaction evidence="5 15">
        <text>L-phenylalanyl-tRNA(Phe) + an N-terminal L-alpha-aminoacyl-[protein] = an N-terminal L-phenylalanyl-L-alpha-aminoacyl-[protein] + tRNA(Phe)</text>
        <dbReference type="Rhea" id="RHEA:43632"/>
        <dbReference type="Rhea" id="RHEA-COMP:9668"/>
        <dbReference type="Rhea" id="RHEA-COMP:9699"/>
        <dbReference type="Rhea" id="RHEA-COMP:10636"/>
        <dbReference type="Rhea" id="RHEA-COMP:10637"/>
        <dbReference type="ChEBI" id="CHEBI:78442"/>
        <dbReference type="ChEBI" id="CHEBI:78531"/>
        <dbReference type="ChEBI" id="CHEBI:78597"/>
        <dbReference type="ChEBI" id="CHEBI:83561"/>
        <dbReference type="EC" id="2.3.2.6"/>
    </reaction>
</comment>
<dbReference type="InterPro" id="IPR042221">
    <property type="entry name" value="Leu/Phe-tRNA_Trfase_N"/>
</dbReference>
<keyword evidence="4 15" id="KW-0012">Acyltransferase</keyword>
<dbReference type="Proteomes" id="UP000235015">
    <property type="component" value="Unassembled WGS sequence"/>
</dbReference>
<evidence type="ECO:0000313" key="17">
    <source>
        <dbReference type="Proteomes" id="UP000235015"/>
    </source>
</evidence>
<comment type="caution">
    <text evidence="16">The sequence shown here is derived from an EMBL/GenBank/DDBJ whole genome shotgun (WGS) entry which is preliminary data.</text>
</comment>
<evidence type="ECO:0000256" key="13">
    <source>
        <dbReference type="ARBA" id="ARBA00077165"/>
    </source>
</evidence>
<evidence type="ECO:0000256" key="15">
    <source>
        <dbReference type="HAMAP-Rule" id="MF_00688"/>
    </source>
</evidence>
<dbReference type="Gene3D" id="3.30.70.3550">
    <property type="entry name" value="Leucyl/phenylalanyl-tRNA-protein transferase, N-terminal domain"/>
    <property type="match status" value="1"/>
</dbReference>
<proteinExistence type="inferred from homology"/>
<comment type="similarity">
    <text evidence="9 15">Belongs to the L/F-transferase family.</text>
</comment>
<evidence type="ECO:0000256" key="5">
    <source>
        <dbReference type="ARBA" id="ARBA00050607"/>
    </source>
</evidence>
<evidence type="ECO:0000256" key="10">
    <source>
        <dbReference type="ARBA" id="ARBA00066767"/>
    </source>
</evidence>